<feature type="transmembrane region" description="Helical" evidence="3">
    <location>
        <begin position="175"/>
        <end position="198"/>
    </location>
</feature>
<evidence type="ECO:0000256" key="1">
    <source>
        <dbReference type="ARBA" id="ARBA00022737"/>
    </source>
</evidence>
<keyword evidence="3" id="KW-0812">Transmembrane</keyword>
<reference evidence="5" key="1">
    <citation type="journal article" date="2015" name="Nature">
        <title>Complex archaea that bridge the gap between prokaryotes and eukaryotes.</title>
        <authorList>
            <person name="Spang A."/>
            <person name="Saw J.H."/>
            <person name="Jorgensen S.L."/>
            <person name="Zaremba-Niedzwiedzka K."/>
            <person name="Martijn J."/>
            <person name="Lind A.E."/>
            <person name="van Eijk R."/>
            <person name="Schleper C."/>
            <person name="Guy L."/>
            <person name="Ettema T.J."/>
        </authorList>
    </citation>
    <scope>NUCLEOTIDE SEQUENCE</scope>
</reference>
<feature type="transmembrane region" description="Helical" evidence="3">
    <location>
        <begin position="92"/>
        <end position="110"/>
    </location>
</feature>
<evidence type="ECO:0000256" key="2">
    <source>
        <dbReference type="ARBA" id="ARBA00022803"/>
    </source>
</evidence>
<dbReference type="Pfam" id="PF13231">
    <property type="entry name" value="PMT_2"/>
    <property type="match status" value="1"/>
</dbReference>
<feature type="domain" description="Glycosyltransferase RgtA/B/C/D-like" evidence="4">
    <location>
        <begin position="82"/>
        <end position="197"/>
    </location>
</feature>
<evidence type="ECO:0000256" key="3">
    <source>
        <dbReference type="SAM" id="Phobius"/>
    </source>
</evidence>
<evidence type="ECO:0000313" key="5">
    <source>
        <dbReference type="EMBL" id="KKK68778.1"/>
    </source>
</evidence>
<evidence type="ECO:0000259" key="4">
    <source>
        <dbReference type="Pfam" id="PF13231"/>
    </source>
</evidence>
<feature type="transmembrane region" description="Helical" evidence="3">
    <location>
        <begin position="264"/>
        <end position="287"/>
    </location>
</feature>
<keyword evidence="1" id="KW-0677">Repeat</keyword>
<keyword evidence="3" id="KW-0472">Membrane</keyword>
<comment type="caution">
    <text evidence="5">The sequence shown here is derived from an EMBL/GenBank/DDBJ whole genome shotgun (WGS) entry which is preliminary data.</text>
</comment>
<keyword evidence="2" id="KW-0802">TPR repeat</keyword>
<dbReference type="PANTHER" id="PTHR44227:SF3">
    <property type="entry name" value="PROTEIN O-MANNOSYL-TRANSFERASE TMTC4"/>
    <property type="match status" value="1"/>
</dbReference>
<dbReference type="PANTHER" id="PTHR44227">
    <property type="match status" value="1"/>
</dbReference>
<proteinExistence type="predicted"/>
<sequence length="308" mass="35390">MDKRSGRYWVFCIYLVLGLTTLSVFWRVCNYGFVNYDDDFYVAHNPQVIAGMTRESIVWAFTRSHSSNWHPLTWLSHMLDCQLFGLNAGRHHLTNVLLHIINTLLLFGVLKKMTGAVWRSAFVAAVFALHPLHVESVAWISERKDVLSSLFWMLTMMAYLGYVKRPTTTRYLLTLLSFAAGLMAKPMLVTLPFVLLLLDYWPLGRFQLGGAVKDSPDSVKSPVRWQVIRRLVWEKIPFFALSVISSVVTFLVQQNTGAVVAREAFPLIFRIVNTPVFYLTYVAKMIWPSRLAVFYPHPADVILIWQVI</sequence>
<gene>
    <name evidence="5" type="ORF">LCGC14_2940630</name>
</gene>
<dbReference type="InterPro" id="IPR052346">
    <property type="entry name" value="O-mannosyl-transferase_TMTC"/>
</dbReference>
<feature type="transmembrane region" description="Helical" evidence="3">
    <location>
        <begin position="7"/>
        <end position="26"/>
    </location>
</feature>
<name>A0A0F8XIN6_9ZZZZ</name>
<feature type="non-terminal residue" evidence="5">
    <location>
        <position position="308"/>
    </location>
</feature>
<dbReference type="EMBL" id="LAZR01058972">
    <property type="protein sequence ID" value="KKK68778.1"/>
    <property type="molecule type" value="Genomic_DNA"/>
</dbReference>
<feature type="transmembrane region" description="Helical" evidence="3">
    <location>
        <begin position="122"/>
        <end position="140"/>
    </location>
</feature>
<feature type="transmembrane region" description="Helical" evidence="3">
    <location>
        <begin position="236"/>
        <end position="252"/>
    </location>
</feature>
<dbReference type="AlphaFoldDB" id="A0A0F8XIN6"/>
<feature type="transmembrane region" description="Helical" evidence="3">
    <location>
        <begin position="146"/>
        <end position="163"/>
    </location>
</feature>
<protein>
    <recommendedName>
        <fullName evidence="4">Glycosyltransferase RgtA/B/C/D-like domain-containing protein</fullName>
    </recommendedName>
</protein>
<keyword evidence="3" id="KW-1133">Transmembrane helix</keyword>
<organism evidence="5">
    <name type="scientific">marine sediment metagenome</name>
    <dbReference type="NCBI Taxonomy" id="412755"/>
    <lineage>
        <taxon>unclassified sequences</taxon>
        <taxon>metagenomes</taxon>
        <taxon>ecological metagenomes</taxon>
    </lineage>
</organism>
<accession>A0A0F8XIN6</accession>
<dbReference type="InterPro" id="IPR038731">
    <property type="entry name" value="RgtA/B/C-like"/>
</dbReference>